<evidence type="ECO:0000313" key="4">
    <source>
        <dbReference type="EMBL" id="GAH34084.1"/>
    </source>
</evidence>
<feature type="domain" description="Sulfatase N-terminal" evidence="3">
    <location>
        <begin position="58"/>
        <end position="151"/>
    </location>
</feature>
<organism evidence="4">
    <name type="scientific">marine sediment metagenome</name>
    <dbReference type="NCBI Taxonomy" id="412755"/>
    <lineage>
        <taxon>unclassified sequences</taxon>
        <taxon>metagenomes</taxon>
        <taxon>ecological metagenomes</taxon>
    </lineage>
</organism>
<dbReference type="GO" id="GO:0008484">
    <property type="term" value="F:sulfuric ester hydrolase activity"/>
    <property type="evidence" value="ECO:0007669"/>
    <property type="project" value="TreeGrafter"/>
</dbReference>
<dbReference type="PANTHER" id="PTHR45953:SF1">
    <property type="entry name" value="IDURONATE 2-SULFATASE"/>
    <property type="match status" value="1"/>
</dbReference>
<comment type="caution">
    <text evidence="4">The sequence shown here is derived from an EMBL/GenBank/DDBJ whole genome shotgun (WGS) entry which is preliminary data.</text>
</comment>
<dbReference type="SUPFAM" id="SSF53649">
    <property type="entry name" value="Alkaline phosphatase-like"/>
    <property type="match status" value="1"/>
</dbReference>
<dbReference type="GO" id="GO:0005737">
    <property type="term" value="C:cytoplasm"/>
    <property type="evidence" value="ECO:0007669"/>
    <property type="project" value="TreeGrafter"/>
</dbReference>
<keyword evidence="2" id="KW-0378">Hydrolase</keyword>
<evidence type="ECO:0000256" key="1">
    <source>
        <dbReference type="ARBA" id="ARBA00022723"/>
    </source>
</evidence>
<protein>
    <recommendedName>
        <fullName evidence="3">Sulfatase N-terminal domain-containing protein</fullName>
    </recommendedName>
</protein>
<dbReference type="GO" id="GO:0046872">
    <property type="term" value="F:metal ion binding"/>
    <property type="evidence" value="ECO:0007669"/>
    <property type="project" value="UniProtKB-KW"/>
</dbReference>
<dbReference type="Pfam" id="PF00884">
    <property type="entry name" value="Sulfatase"/>
    <property type="match status" value="1"/>
</dbReference>
<dbReference type="EMBL" id="BARU01006591">
    <property type="protein sequence ID" value="GAH34084.1"/>
    <property type="molecule type" value="Genomic_DNA"/>
</dbReference>
<reference evidence="4" key="1">
    <citation type="journal article" date="2014" name="Front. Microbiol.">
        <title>High frequency of phylogenetically diverse reductive dehalogenase-homologous genes in deep subseafloor sedimentary metagenomes.</title>
        <authorList>
            <person name="Kawai M."/>
            <person name="Futagami T."/>
            <person name="Toyoda A."/>
            <person name="Takaki Y."/>
            <person name="Nishi S."/>
            <person name="Hori S."/>
            <person name="Arai W."/>
            <person name="Tsubouchi T."/>
            <person name="Morono Y."/>
            <person name="Uchiyama I."/>
            <person name="Ito T."/>
            <person name="Fujiyama A."/>
            <person name="Inagaki F."/>
            <person name="Takami H."/>
        </authorList>
    </citation>
    <scope>NUCLEOTIDE SEQUENCE</scope>
    <source>
        <strain evidence="4">Expedition CK06-06</strain>
    </source>
</reference>
<evidence type="ECO:0000256" key="2">
    <source>
        <dbReference type="ARBA" id="ARBA00022801"/>
    </source>
</evidence>
<dbReference type="InterPro" id="IPR017850">
    <property type="entry name" value="Alkaline_phosphatase_core_sf"/>
</dbReference>
<evidence type="ECO:0000259" key="3">
    <source>
        <dbReference type="Pfam" id="PF00884"/>
    </source>
</evidence>
<dbReference type="AlphaFoldDB" id="X1FXN6"/>
<sequence length="268" mass="30697">PGKYKDLYKPEDIELPGNFNNLENLKNHLLLGPRLNIMFFRAMILKIADEEEVRKFTAGTYGSIAMIDDGIGQILNMLEKLGLADNTIVIYTADHGENMGEHGLILKGPAFCKGPLNVPMIWKVPGVTETGVSDSLMSSLDVSKTILTLLKINKKKHPPDMLGVDITPILRDPNAKVRECCFIEHDEELDNFNLKIRIRHLVTDDYKLTIDESTPGYGDLYDRKNDPWELTNLWYDEKYKDLRYQLIEQLLFENLKAQSRYPKREALS</sequence>
<accession>X1FXN6</accession>
<dbReference type="InterPro" id="IPR000917">
    <property type="entry name" value="Sulfatase_N"/>
</dbReference>
<keyword evidence="1" id="KW-0479">Metal-binding</keyword>
<feature type="non-terminal residue" evidence="4">
    <location>
        <position position="1"/>
    </location>
</feature>
<dbReference type="PANTHER" id="PTHR45953">
    <property type="entry name" value="IDURONATE 2-SULFATASE"/>
    <property type="match status" value="1"/>
</dbReference>
<name>X1FXN6_9ZZZZ</name>
<proteinExistence type="predicted"/>
<dbReference type="Gene3D" id="3.40.720.10">
    <property type="entry name" value="Alkaline Phosphatase, subunit A"/>
    <property type="match status" value="1"/>
</dbReference>
<gene>
    <name evidence="4" type="ORF">S03H2_12972</name>
</gene>